<evidence type="ECO:0000256" key="4">
    <source>
        <dbReference type="ARBA" id="ARBA00023123"/>
    </source>
</evidence>
<evidence type="ECO:0000313" key="12">
    <source>
        <dbReference type="Proteomes" id="UP000218231"/>
    </source>
</evidence>
<feature type="binding site" evidence="7">
    <location>
        <begin position="184"/>
        <end position="191"/>
    </location>
    <ligand>
        <name>ATP</name>
        <dbReference type="ChEBI" id="CHEBI:30616"/>
    </ligand>
</feature>
<comment type="similarity">
    <text evidence="1 7">Belongs to the TRAFAC class myosin-kinesin ATPase superfamily. Myosin family.</text>
</comment>
<evidence type="ECO:0000259" key="10">
    <source>
        <dbReference type="PROSITE" id="PS51844"/>
    </source>
</evidence>
<dbReference type="PRINTS" id="PR00193">
    <property type="entry name" value="MYOSINHEAVY"/>
</dbReference>
<dbReference type="Pfam" id="PF00063">
    <property type="entry name" value="Myosin_head"/>
    <property type="match status" value="1"/>
</dbReference>
<keyword evidence="12" id="KW-1185">Reference proteome</keyword>
<keyword evidence="6 7" id="KW-0009">Actin-binding</keyword>
<evidence type="ECO:0000259" key="9">
    <source>
        <dbReference type="PROSITE" id="PS51456"/>
    </source>
</evidence>
<dbReference type="GO" id="GO:0005886">
    <property type="term" value="C:plasma membrane"/>
    <property type="evidence" value="ECO:0007669"/>
    <property type="project" value="TreeGrafter"/>
</dbReference>
<evidence type="ECO:0000256" key="7">
    <source>
        <dbReference type="PROSITE-ProRule" id="PRU00782"/>
    </source>
</evidence>
<dbReference type="GO" id="GO:0007015">
    <property type="term" value="P:actin filament organization"/>
    <property type="evidence" value="ECO:0007669"/>
    <property type="project" value="TreeGrafter"/>
</dbReference>
<dbReference type="Gene3D" id="2.30.30.360">
    <property type="entry name" value="Myosin S1 fragment, N-terminal"/>
    <property type="match status" value="1"/>
</dbReference>
<dbReference type="InterPro" id="IPR027417">
    <property type="entry name" value="P-loop_NTPase"/>
</dbReference>
<dbReference type="GO" id="GO:0000146">
    <property type="term" value="F:microfilament motor activity"/>
    <property type="evidence" value="ECO:0007669"/>
    <property type="project" value="TreeGrafter"/>
</dbReference>
<keyword evidence="5 7" id="KW-0505">Motor protein</keyword>
<dbReference type="GO" id="GO:0051015">
    <property type="term" value="F:actin filament binding"/>
    <property type="evidence" value="ECO:0007669"/>
    <property type="project" value="InterPro"/>
</dbReference>
<organism evidence="11 12">
    <name type="scientific">Diploscapter pachys</name>
    <dbReference type="NCBI Taxonomy" id="2018661"/>
    <lineage>
        <taxon>Eukaryota</taxon>
        <taxon>Metazoa</taxon>
        <taxon>Ecdysozoa</taxon>
        <taxon>Nematoda</taxon>
        <taxon>Chromadorea</taxon>
        <taxon>Rhabditida</taxon>
        <taxon>Rhabditina</taxon>
        <taxon>Rhabditomorpha</taxon>
        <taxon>Rhabditoidea</taxon>
        <taxon>Rhabditidae</taxon>
        <taxon>Diploscapter</taxon>
    </lineage>
</organism>
<name>A0A2A2KFY6_9BILA</name>
<dbReference type="PROSITE" id="PS51844">
    <property type="entry name" value="SH3_LIKE"/>
    <property type="match status" value="1"/>
</dbReference>
<feature type="compositionally biased region" description="Polar residues" evidence="8">
    <location>
        <begin position="52"/>
        <end position="61"/>
    </location>
</feature>
<dbReference type="GO" id="GO:0030048">
    <property type="term" value="P:actin filament-based movement"/>
    <property type="evidence" value="ECO:0007669"/>
    <property type="project" value="TreeGrafter"/>
</dbReference>
<evidence type="ECO:0000256" key="6">
    <source>
        <dbReference type="ARBA" id="ARBA00023203"/>
    </source>
</evidence>
<dbReference type="Gene3D" id="3.40.850.10">
    <property type="entry name" value="Kinesin motor domain"/>
    <property type="match status" value="1"/>
</dbReference>
<evidence type="ECO:0000256" key="5">
    <source>
        <dbReference type="ARBA" id="ARBA00023175"/>
    </source>
</evidence>
<dbReference type="GO" id="GO:0030139">
    <property type="term" value="C:endocytic vesicle"/>
    <property type="evidence" value="ECO:0007669"/>
    <property type="project" value="TreeGrafter"/>
</dbReference>
<dbReference type="GO" id="GO:0005524">
    <property type="term" value="F:ATP binding"/>
    <property type="evidence" value="ECO:0007669"/>
    <property type="project" value="UniProtKB-UniRule"/>
</dbReference>
<dbReference type="PANTHER" id="PTHR13140:SF745">
    <property type="entry name" value="UNCONVENTIONAL MYOSIN-VI"/>
    <property type="match status" value="1"/>
</dbReference>
<keyword evidence="4 7" id="KW-0518">Myosin</keyword>
<dbReference type="GO" id="GO:0016459">
    <property type="term" value="C:myosin complex"/>
    <property type="evidence" value="ECO:0007669"/>
    <property type="project" value="UniProtKB-KW"/>
</dbReference>
<dbReference type="EMBL" id="LIAE01008700">
    <property type="protein sequence ID" value="PAV72769.1"/>
    <property type="molecule type" value="Genomic_DNA"/>
</dbReference>
<dbReference type="STRING" id="2018661.A0A2A2KFY6"/>
<reference evidence="11 12" key="1">
    <citation type="journal article" date="2017" name="Curr. Biol.">
        <title>Genome architecture and evolution of a unichromosomal asexual nematode.</title>
        <authorList>
            <person name="Fradin H."/>
            <person name="Zegar C."/>
            <person name="Gutwein M."/>
            <person name="Lucas J."/>
            <person name="Kovtun M."/>
            <person name="Corcoran D."/>
            <person name="Baugh L.R."/>
            <person name="Kiontke K."/>
            <person name="Gunsalus K."/>
            <person name="Fitch D.H."/>
            <person name="Piano F."/>
        </authorList>
    </citation>
    <scope>NUCLEOTIDE SEQUENCE [LARGE SCALE GENOMIC DNA]</scope>
    <source>
        <strain evidence="11">PF1309</strain>
    </source>
</reference>
<dbReference type="InterPro" id="IPR036961">
    <property type="entry name" value="Kinesin_motor_dom_sf"/>
</dbReference>
<evidence type="ECO:0000256" key="1">
    <source>
        <dbReference type="ARBA" id="ARBA00008314"/>
    </source>
</evidence>
<dbReference type="PROSITE" id="PS51456">
    <property type="entry name" value="MYOSIN_MOTOR"/>
    <property type="match status" value="1"/>
</dbReference>
<evidence type="ECO:0000256" key="8">
    <source>
        <dbReference type="SAM" id="MobiDB-lite"/>
    </source>
</evidence>
<dbReference type="SUPFAM" id="SSF50084">
    <property type="entry name" value="Myosin S1 fragment, N-terminal domain"/>
    <property type="match status" value="1"/>
</dbReference>
<feature type="domain" description="Myosin motor" evidence="9">
    <location>
        <begin position="121"/>
        <end position="305"/>
    </location>
</feature>
<dbReference type="InterPro" id="IPR008989">
    <property type="entry name" value="Myosin_S1_N"/>
</dbReference>
<keyword evidence="2 7" id="KW-0547">Nucleotide-binding</keyword>
<dbReference type="Pfam" id="PF02736">
    <property type="entry name" value="Myosin_N"/>
    <property type="match status" value="1"/>
</dbReference>
<evidence type="ECO:0008006" key="13">
    <source>
        <dbReference type="Google" id="ProtNLM"/>
    </source>
</evidence>
<dbReference type="InterPro" id="IPR004009">
    <property type="entry name" value="SH3_Myosin"/>
</dbReference>
<dbReference type="SMART" id="SM00242">
    <property type="entry name" value="MYSc"/>
    <property type="match status" value="1"/>
</dbReference>
<dbReference type="InterPro" id="IPR001609">
    <property type="entry name" value="Myosin_head_motor_dom-like"/>
</dbReference>
<accession>A0A2A2KFY6</accession>
<gene>
    <name evidence="11" type="ORF">WR25_15276</name>
</gene>
<dbReference type="Proteomes" id="UP000218231">
    <property type="component" value="Unassembled WGS sequence"/>
</dbReference>
<sequence>MKLASNMSSRSHLKAESTREAEAKSSHNQKLANSNRSTGKSADKTTTSSSSHQRMTKSSHSPRNDFGRLVWAPDEKDGFVLARVVDIATNQLTCDREDGKGQITASYDAVFAADEDLKKTTYVANILISINPYEDITGLYSKEAIKSYRGKSLGQMEPHVYAIADKAYREMRRYKESQSIIVSGESGAGKTESQKAILRYLCENWGGQTTTIQQRLLETNPILEAFGNAKTLRNNNSSRFGKFVEIHMGNDGLVAGGFVSHYLLEKSRLCQQTKGERNYHIFYQLIAGAPDGLYKVSRRAESKSL</sequence>
<feature type="region of interest" description="Disordered" evidence="8">
    <location>
        <begin position="1"/>
        <end position="69"/>
    </location>
</feature>
<feature type="compositionally biased region" description="Polar residues" evidence="8">
    <location>
        <begin position="26"/>
        <end position="36"/>
    </location>
</feature>
<dbReference type="PANTHER" id="PTHR13140">
    <property type="entry name" value="MYOSIN"/>
    <property type="match status" value="1"/>
</dbReference>
<comment type="caution">
    <text evidence="7">Lacks conserved residue(s) required for the propagation of feature annotation.</text>
</comment>
<feature type="compositionally biased region" description="Basic and acidic residues" evidence="8">
    <location>
        <begin position="13"/>
        <end position="25"/>
    </location>
</feature>
<evidence type="ECO:0000313" key="11">
    <source>
        <dbReference type="EMBL" id="PAV72769.1"/>
    </source>
</evidence>
<feature type="compositionally biased region" description="Low complexity" evidence="8">
    <location>
        <begin position="37"/>
        <end position="51"/>
    </location>
</feature>
<dbReference type="SUPFAM" id="SSF52540">
    <property type="entry name" value="P-loop containing nucleoside triphosphate hydrolases"/>
    <property type="match status" value="1"/>
</dbReference>
<protein>
    <recommendedName>
        <fullName evidence="13">Myosin motor domain-containing protein</fullName>
    </recommendedName>
</protein>
<keyword evidence="3 7" id="KW-0067">ATP-binding</keyword>
<feature type="compositionally biased region" description="Polar residues" evidence="8">
    <location>
        <begin position="1"/>
        <end position="10"/>
    </location>
</feature>
<proteinExistence type="inferred from homology"/>
<feature type="domain" description="Myosin N-terminal SH3-like" evidence="10">
    <location>
        <begin position="65"/>
        <end position="115"/>
    </location>
</feature>
<comment type="caution">
    <text evidence="11">The sequence shown here is derived from an EMBL/GenBank/DDBJ whole genome shotgun (WGS) entry which is preliminary data.</text>
</comment>
<evidence type="ECO:0000256" key="3">
    <source>
        <dbReference type="ARBA" id="ARBA00022840"/>
    </source>
</evidence>
<evidence type="ECO:0000256" key="2">
    <source>
        <dbReference type="ARBA" id="ARBA00022741"/>
    </source>
</evidence>
<dbReference type="AlphaFoldDB" id="A0A2A2KFY6"/>
<dbReference type="OrthoDB" id="6108017at2759"/>